<comment type="caution">
    <text evidence="1">The sequence shown here is derived from an EMBL/GenBank/DDBJ whole genome shotgun (WGS) entry which is preliminary data.</text>
</comment>
<evidence type="ECO:0000313" key="1">
    <source>
        <dbReference type="EMBL" id="KAI1707031.1"/>
    </source>
</evidence>
<organism evidence="1 2">
    <name type="scientific">Ditylenchus destructor</name>
    <dbReference type="NCBI Taxonomy" id="166010"/>
    <lineage>
        <taxon>Eukaryota</taxon>
        <taxon>Metazoa</taxon>
        <taxon>Ecdysozoa</taxon>
        <taxon>Nematoda</taxon>
        <taxon>Chromadorea</taxon>
        <taxon>Rhabditida</taxon>
        <taxon>Tylenchina</taxon>
        <taxon>Tylenchomorpha</taxon>
        <taxon>Sphaerularioidea</taxon>
        <taxon>Anguinidae</taxon>
        <taxon>Anguininae</taxon>
        <taxon>Ditylenchus</taxon>
    </lineage>
</organism>
<protein>
    <submittedName>
        <fullName evidence="1">Uncharacterized protein</fullName>
    </submittedName>
</protein>
<evidence type="ECO:0000313" key="2">
    <source>
        <dbReference type="Proteomes" id="UP001201812"/>
    </source>
</evidence>
<dbReference type="AlphaFoldDB" id="A0AAD4R3F5"/>
<proteinExistence type="predicted"/>
<name>A0AAD4R3F5_9BILA</name>
<gene>
    <name evidence="1" type="ORF">DdX_12620</name>
</gene>
<reference evidence="1" key="1">
    <citation type="submission" date="2022-01" db="EMBL/GenBank/DDBJ databases">
        <title>Genome Sequence Resource for Two Populations of Ditylenchus destructor, the Migratory Endoparasitic Phytonematode.</title>
        <authorList>
            <person name="Zhang H."/>
            <person name="Lin R."/>
            <person name="Xie B."/>
        </authorList>
    </citation>
    <scope>NUCLEOTIDE SEQUENCE</scope>
    <source>
        <strain evidence="1">BazhouSP</strain>
    </source>
</reference>
<accession>A0AAD4R3F5</accession>
<dbReference type="EMBL" id="JAKKPZ010000043">
    <property type="protein sequence ID" value="KAI1707031.1"/>
    <property type="molecule type" value="Genomic_DNA"/>
</dbReference>
<dbReference type="Proteomes" id="UP001201812">
    <property type="component" value="Unassembled WGS sequence"/>
</dbReference>
<keyword evidence="2" id="KW-1185">Reference proteome</keyword>
<sequence length="111" mass="12239">MSGLSCTRSVVTRMGSRRFQDLSSENNGLCKIANLIQVLVKSRFPATISLADVLDVIDGLEPRLSLYLMDTIGISYALFLKLYCPSIRTSGNAINSTLVWNNNGARQKVKK</sequence>